<dbReference type="Proteomes" id="UP000729402">
    <property type="component" value="Unassembled WGS sequence"/>
</dbReference>
<comment type="caution">
    <text evidence="3">The sequence shown here is derived from an EMBL/GenBank/DDBJ whole genome shotgun (WGS) entry which is preliminary data.</text>
</comment>
<evidence type="ECO:0000256" key="1">
    <source>
        <dbReference type="SAM" id="MobiDB-lite"/>
    </source>
</evidence>
<sequence length="301" mass="33724">MLVDGDGWLFPSAVASNKRPKLILPAEDDGFPLNDELLLLLVFVASSLDTDDLVRCAATCRRWCRLVAHDAHYICRLKPPSERFLRALTVGFFHQSHLDDSGAAPRFAQRPSRPRAPPRLPRCRPQARRMQPCGRGCLHPPHTLRQGQARTLRLRAAHHRRPRRNRRSAPSWAPGSTAFRLFLVYKERNFTASRCYSSNTRAWGTEGKLCAATKVSGKRLGEMRPGAWPSVVPCSGYQGTWCWASAWTRWRPLLRHSRGSGTSCSASTWATRWRTGGWPSRRMGGSARCRCAAGEAAVAAR</sequence>
<protein>
    <recommendedName>
        <fullName evidence="2">F-box domain-containing protein</fullName>
    </recommendedName>
</protein>
<feature type="domain" description="F-box" evidence="2">
    <location>
        <begin position="40"/>
        <end position="71"/>
    </location>
</feature>
<keyword evidence="4" id="KW-1185">Reference proteome</keyword>
<dbReference type="CDD" id="cd09917">
    <property type="entry name" value="F-box_SF"/>
    <property type="match status" value="1"/>
</dbReference>
<gene>
    <name evidence="3" type="ORF">GUJ93_ZPchr0010g10052</name>
</gene>
<dbReference type="Pfam" id="PF12937">
    <property type="entry name" value="F-box-like"/>
    <property type="match status" value="1"/>
</dbReference>
<dbReference type="OrthoDB" id="666566at2759"/>
<organism evidence="3 4">
    <name type="scientific">Zizania palustris</name>
    <name type="common">Northern wild rice</name>
    <dbReference type="NCBI Taxonomy" id="103762"/>
    <lineage>
        <taxon>Eukaryota</taxon>
        <taxon>Viridiplantae</taxon>
        <taxon>Streptophyta</taxon>
        <taxon>Embryophyta</taxon>
        <taxon>Tracheophyta</taxon>
        <taxon>Spermatophyta</taxon>
        <taxon>Magnoliopsida</taxon>
        <taxon>Liliopsida</taxon>
        <taxon>Poales</taxon>
        <taxon>Poaceae</taxon>
        <taxon>BOP clade</taxon>
        <taxon>Oryzoideae</taxon>
        <taxon>Oryzeae</taxon>
        <taxon>Zizaniinae</taxon>
        <taxon>Zizania</taxon>
    </lineage>
</organism>
<proteinExistence type="predicted"/>
<reference evidence="3" key="1">
    <citation type="journal article" date="2021" name="bioRxiv">
        <title>Whole Genome Assembly and Annotation of Northern Wild Rice, Zizania palustris L., Supports a Whole Genome Duplication in the Zizania Genus.</title>
        <authorList>
            <person name="Haas M."/>
            <person name="Kono T."/>
            <person name="Macchietto M."/>
            <person name="Millas R."/>
            <person name="McGilp L."/>
            <person name="Shao M."/>
            <person name="Duquette J."/>
            <person name="Hirsch C.N."/>
            <person name="Kimball J."/>
        </authorList>
    </citation>
    <scope>NUCLEOTIDE SEQUENCE</scope>
    <source>
        <tissue evidence="3">Fresh leaf tissue</tissue>
    </source>
</reference>
<dbReference type="PANTHER" id="PTHR36140">
    <property type="entry name" value="F-BOX DOMAIN-CONTAINING PROTEIN-RELATED"/>
    <property type="match status" value="1"/>
</dbReference>
<feature type="region of interest" description="Disordered" evidence="1">
    <location>
        <begin position="102"/>
        <end position="127"/>
    </location>
</feature>
<accession>A0A8J5WC22</accession>
<dbReference type="EMBL" id="JAAALK010000082">
    <property type="protein sequence ID" value="KAG8087998.1"/>
    <property type="molecule type" value="Genomic_DNA"/>
</dbReference>
<dbReference type="PANTHER" id="PTHR36140:SF1">
    <property type="entry name" value="F-BOX DOMAIN CONTAINING PROTEIN, EXPRESSED"/>
    <property type="match status" value="1"/>
</dbReference>
<evidence type="ECO:0000313" key="4">
    <source>
        <dbReference type="Proteomes" id="UP000729402"/>
    </source>
</evidence>
<name>A0A8J5WC22_ZIZPA</name>
<dbReference type="AlphaFoldDB" id="A0A8J5WC22"/>
<dbReference type="InterPro" id="IPR001810">
    <property type="entry name" value="F-box_dom"/>
</dbReference>
<reference evidence="3" key="2">
    <citation type="submission" date="2021-02" db="EMBL/GenBank/DDBJ databases">
        <authorList>
            <person name="Kimball J.A."/>
            <person name="Haas M.W."/>
            <person name="Macchietto M."/>
            <person name="Kono T."/>
            <person name="Duquette J."/>
            <person name="Shao M."/>
        </authorList>
    </citation>
    <scope>NUCLEOTIDE SEQUENCE</scope>
    <source>
        <tissue evidence="3">Fresh leaf tissue</tissue>
    </source>
</reference>
<evidence type="ECO:0000259" key="2">
    <source>
        <dbReference type="Pfam" id="PF12937"/>
    </source>
</evidence>
<evidence type="ECO:0000313" key="3">
    <source>
        <dbReference type="EMBL" id="KAG8087998.1"/>
    </source>
</evidence>